<feature type="region of interest" description="Disordered" evidence="1">
    <location>
        <begin position="690"/>
        <end position="709"/>
    </location>
</feature>
<protein>
    <recommendedName>
        <fullName evidence="2">Peptidase S8/S53 domain-containing protein</fullName>
    </recommendedName>
</protein>
<dbReference type="CDD" id="cd04847">
    <property type="entry name" value="Peptidases_S8_Subtilisin_like_2"/>
    <property type="match status" value="1"/>
</dbReference>
<evidence type="ECO:0000313" key="3">
    <source>
        <dbReference type="EMBL" id="BDG03540.1"/>
    </source>
</evidence>
<dbReference type="SUPFAM" id="SSF52743">
    <property type="entry name" value="Subtilisin-like"/>
    <property type="match status" value="1"/>
</dbReference>
<gene>
    <name evidence="3" type="ORF">AMOR_25360</name>
</gene>
<dbReference type="InterPro" id="IPR000209">
    <property type="entry name" value="Peptidase_S8/S53_dom"/>
</dbReference>
<accession>A0ABN6MV38</accession>
<dbReference type="InterPro" id="IPR036852">
    <property type="entry name" value="Peptidase_S8/S53_dom_sf"/>
</dbReference>
<dbReference type="InterPro" id="IPR034074">
    <property type="entry name" value="Y4bN_pept_dom"/>
</dbReference>
<evidence type="ECO:0000256" key="1">
    <source>
        <dbReference type="SAM" id="MobiDB-lite"/>
    </source>
</evidence>
<dbReference type="Gene3D" id="3.40.50.200">
    <property type="entry name" value="Peptidase S8/S53 domain"/>
    <property type="match status" value="1"/>
</dbReference>
<sequence>MHAALLERCLAAAAAGVAERVRKAQAVPGLPAATGTYLEFVGEPGHLLNLKSLEAQRQGIEVVAVHTDEVRRGDRSVELERATVFVPHGKVAYFEGKVRQYATETAPVRKPGAEPKPKNLSLVASITDVRLAVLDSLWTDDPKLLPKGGRATWWEVWLRDDGAEVRERFAAAVRPLGIEVGETVLTFPDRTVVLARGTKEQLSASVEALDLIAELRLAKETPYEFLELAVKEQGDWAREFARRTTPAPADSPAVCILDTGINRGHPLLAGSLAAVDCHAHNPAWGTADHNGHGTQMAGLALYGDLLAPLLSSERIMLSHLLESVKVLPPAGKNNPELYGAITAGAIARAEVQAPARHRAVCIAVTTTDFRDRGQPSSWSAEIDKLASGFDDDRRRLILVSAGNTDPSKRHHYPVNTLSEGVHDPGQAWNAVTVGAFTNKVSIKEKDAKKGWKPVAPAGGLSPSSTTALIWDREWANKPDVVFEGGNAGLDPFSGKAFSLDSLSLLTTGARFAPPEPRPFMAMGETSAAVAQGSRFAATIHARYPHFWPETIRALMVHSARWTPPMLSLAKGKKLNLLRTCGFGVPDLQRASWSASNALTLIVQDDLQPFERDEMKELKVFPLPWPRAELLRLGPVDVELRVTLSYFIEPNPARRGWRDRHRYASYGLRWEVIRPAEKHATFLQRVNKAAREDKADRSRQRDTDKWTLGPTLREHGSIHSDVWTGSAAELATRNHIAVFPTGGWWRERRKLGRSDRRARFALVVSIDTAATDVDIYTPVEALVGVPVAQPILT</sequence>
<organism evidence="3 4">
    <name type="scientific">Anaeromyxobacter oryzae</name>
    <dbReference type="NCBI Taxonomy" id="2918170"/>
    <lineage>
        <taxon>Bacteria</taxon>
        <taxon>Pseudomonadati</taxon>
        <taxon>Myxococcota</taxon>
        <taxon>Myxococcia</taxon>
        <taxon>Myxococcales</taxon>
        <taxon>Cystobacterineae</taxon>
        <taxon>Anaeromyxobacteraceae</taxon>
        <taxon>Anaeromyxobacter</taxon>
    </lineage>
</organism>
<dbReference type="RefSeq" id="WP_248361633.1">
    <property type="nucleotide sequence ID" value="NZ_AP025591.1"/>
</dbReference>
<reference evidence="4" key="1">
    <citation type="journal article" date="2022" name="Int. J. Syst. Evol. Microbiol.">
        <title>Anaeromyxobacter oryzae sp. nov., Anaeromyxobacter diazotrophicus sp. nov. and Anaeromyxobacter paludicola sp. nov., isolated from paddy soils.</title>
        <authorList>
            <person name="Itoh H."/>
            <person name="Xu Z."/>
            <person name="Mise K."/>
            <person name="Masuda Y."/>
            <person name="Ushijima N."/>
            <person name="Hayakawa C."/>
            <person name="Shiratori Y."/>
            <person name="Senoo K."/>
        </authorList>
    </citation>
    <scope>NUCLEOTIDE SEQUENCE [LARGE SCALE GENOMIC DNA]</scope>
    <source>
        <strain evidence="4">Red232</strain>
    </source>
</reference>
<dbReference type="EMBL" id="AP025591">
    <property type="protein sequence ID" value="BDG03540.1"/>
    <property type="molecule type" value="Genomic_DNA"/>
</dbReference>
<evidence type="ECO:0000259" key="2">
    <source>
        <dbReference type="Pfam" id="PF00082"/>
    </source>
</evidence>
<dbReference type="Proteomes" id="UP001162891">
    <property type="component" value="Chromosome"/>
</dbReference>
<evidence type="ECO:0000313" key="4">
    <source>
        <dbReference type="Proteomes" id="UP001162891"/>
    </source>
</evidence>
<name>A0ABN6MV38_9BACT</name>
<dbReference type="Pfam" id="PF00082">
    <property type="entry name" value="Peptidase_S8"/>
    <property type="match status" value="1"/>
</dbReference>
<feature type="domain" description="Peptidase S8/S53" evidence="2">
    <location>
        <begin position="252"/>
        <end position="583"/>
    </location>
</feature>
<proteinExistence type="predicted"/>
<feature type="compositionally biased region" description="Basic and acidic residues" evidence="1">
    <location>
        <begin position="690"/>
        <end position="704"/>
    </location>
</feature>
<keyword evidence="4" id="KW-1185">Reference proteome</keyword>